<feature type="signal peptide" evidence="2">
    <location>
        <begin position="1"/>
        <end position="17"/>
    </location>
</feature>
<dbReference type="InterPro" id="IPR029058">
    <property type="entry name" value="AB_hydrolase_fold"/>
</dbReference>
<evidence type="ECO:0000256" key="1">
    <source>
        <dbReference type="SAM" id="MobiDB-lite"/>
    </source>
</evidence>
<protein>
    <recommendedName>
        <fullName evidence="3">AB hydrolase-1 domain-containing protein</fullName>
    </recommendedName>
</protein>
<dbReference type="Proteomes" id="UP001501771">
    <property type="component" value="Unassembled WGS sequence"/>
</dbReference>
<name>A0ABN3A7C2_9ACTN</name>
<feature type="chain" id="PRO_5046019039" description="AB hydrolase-1 domain-containing protein" evidence="2">
    <location>
        <begin position="18"/>
        <end position="303"/>
    </location>
</feature>
<feature type="compositionally biased region" description="Low complexity" evidence="1">
    <location>
        <begin position="27"/>
        <end position="45"/>
    </location>
</feature>
<dbReference type="Pfam" id="PF00561">
    <property type="entry name" value="Abhydrolase_1"/>
    <property type="match status" value="1"/>
</dbReference>
<dbReference type="Gene3D" id="3.40.50.1820">
    <property type="entry name" value="alpha/beta hydrolase"/>
    <property type="match status" value="1"/>
</dbReference>
<keyword evidence="2" id="KW-0732">Signal</keyword>
<evidence type="ECO:0000313" key="4">
    <source>
        <dbReference type="EMBL" id="GAA2155546.1"/>
    </source>
</evidence>
<feature type="compositionally biased region" description="Polar residues" evidence="1">
    <location>
        <begin position="46"/>
        <end position="59"/>
    </location>
</feature>
<proteinExistence type="predicted"/>
<keyword evidence="5" id="KW-1185">Reference proteome</keyword>
<comment type="caution">
    <text evidence="4">The sequence shown here is derived from an EMBL/GenBank/DDBJ whole genome shotgun (WGS) entry which is preliminary data.</text>
</comment>
<evidence type="ECO:0000259" key="3">
    <source>
        <dbReference type="Pfam" id="PF00561"/>
    </source>
</evidence>
<organism evidence="4 5">
    <name type="scientific">Nocardioides koreensis</name>
    <dbReference type="NCBI Taxonomy" id="433651"/>
    <lineage>
        <taxon>Bacteria</taxon>
        <taxon>Bacillati</taxon>
        <taxon>Actinomycetota</taxon>
        <taxon>Actinomycetes</taxon>
        <taxon>Propionibacteriales</taxon>
        <taxon>Nocardioidaceae</taxon>
        <taxon>Nocardioides</taxon>
    </lineage>
</organism>
<evidence type="ECO:0000256" key="2">
    <source>
        <dbReference type="SAM" id="SignalP"/>
    </source>
</evidence>
<feature type="region of interest" description="Disordered" evidence="1">
    <location>
        <begin position="27"/>
        <end position="62"/>
    </location>
</feature>
<dbReference type="InterPro" id="IPR000073">
    <property type="entry name" value="AB_hydrolase_1"/>
</dbReference>
<dbReference type="SUPFAM" id="SSF53474">
    <property type="entry name" value="alpha/beta-Hydrolases"/>
    <property type="match status" value="1"/>
</dbReference>
<reference evidence="4 5" key="1">
    <citation type="journal article" date="2019" name="Int. J. Syst. Evol. Microbiol.">
        <title>The Global Catalogue of Microorganisms (GCM) 10K type strain sequencing project: providing services to taxonomists for standard genome sequencing and annotation.</title>
        <authorList>
            <consortium name="The Broad Institute Genomics Platform"/>
            <consortium name="The Broad Institute Genome Sequencing Center for Infectious Disease"/>
            <person name="Wu L."/>
            <person name="Ma J."/>
        </authorList>
    </citation>
    <scope>NUCLEOTIDE SEQUENCE [LARGE SCALE GENOMIC DNA]</scope>
    <source>
        <strain evidence="4 5">JCM 16022</strain>
    </source>
</reference>
<evidence type="ECO:0000313" key="5">
    <source>
        <dbReference type="Proteomes" id="UP001501771"/>
    </source>
</evidence>
<dbReference type="PROSITE" id="PS51257">
    <property type="entry name" value="PROKAR_LIPOPROTEIN"/>
    <property type="match status" value="1"/>
</dbReference>
<sequence>MRCGGRVLTWGLAVATAATLLVSGCSDDSSSSSSTGDGDSSSGASPTATRAGSSETTGAGLSGSIDVGGRSLQLTCNGLGAPTILLEGGEGQPGGALAAIRTAYEAKHLVCTYDRANVGASDPAPTPRKATAMTADLHRLLRQADVPGDYVLVGTSAGGLLVQAYARAYPDEVAGVVALNPVPPWDQWSTLGLREMSPQERTGEKAYYAGENGESLDYRDLSAAVAAAPAPPGVPFHLVISTIAQCESPHDVCSRTYPAYEKIMRAVSQQWPGGKIDEVQAGHEIHLDNLPAVQAAVDDVLSR</sequence>
<accession>A0ABN3A7C2</accession>
<gene>
    <name evidence="4" type="ORF">GCM10009844_42780</name>
</gene>
<feature type="domain" description="AB hydrolase-1" evidence="3">
    <location>
        <begin position="101"/>
        <end position="190"/>
    </location>
</feature>
<dbReference type="EMBL" id="BAAAQR010000017">
    <property type="protein sequence ID" value="GAA2155546.1"/>
    <property type="molecule type" value="Genomic_DNA"/>
</dbReference>